<dbReference type="eggNOG" id="ENOG502T65X">
    <property type="taxonomic scope" value="Eukaryota"/>
</dbReference>
<gene>
    <name evidence="2" type="ORF">NECHADRAFT_82338</name>
</gene>
<reference evidence="2 3" key="1">
    <citation type="journal article" date="2009" name="PLoS Genet.">
        <title>The genome of Nectria haematococca: contribution of supernumerary chromosomes to gene expansion.</title>
        <authorList>
            <person name="Coleman J.J."/>
            <person name="Rounsley S.D."/>
            <person name="Rodriguez-Carres M."/>
            <person name="Kuo A."/>
            <person name="Wasmann C.C."/>
            <person name="Grimwood J."/>
            <person name="Schmutz J."/>
            <person name="Taga M."/>
            <person name="White G.J."/>
            <person name="Zhou S."/>
            <person name="Schwartz D.C."/>
            <person name="Freitag M."/>
            <person name="Ma L.J."/>
            <person name="Danchin E.G."/>
            <person name="Henrissat B."/>
            <person name="Coutinho P.M."/>
            <person name="Nelson D.R."/>
            <person name="Straney D."/>
            <person name="Napoli C.A."/>
            <person name="Barker B.M."/>
            <person name="Gribskov M."/>
            <person name="Rep M."/>
            <person name="Kroken S."/>
            <person name="Molnar I."/>
            <person name="Rensing C."/>
            <person name="Kennell J.C."/>
            <person name="Zamora J."/>
            <person name="Farman M.L."/>
            <person name="Selker E.U."/>
            <person name="Salamov A."/>
            <person name="Shapiro H."/>
            <person name="Pangilinan J."/>
            <person name="Lindquist E."/>
            <person name="Lamers C."/>
            <person name="Grigoriev I.V."/>
            <person name="Geiser D.M."/>
            <person name="Covert S.F."/>
            <person name="Temporini E."/>
            <person name="Vanetten H.D."/>
        </authorList>
    </citation>
    <scope>NUCLEOTIDE SEQUENCE [LARGE SCALE GENOMIC DNA]</scope>
    <source>
        <strain evidence="3">ATCC MYA-4622 / CBS 123669 / FGSC 9596 / NRRL 45880 / 77-13-4</strain>
    </source>
</reference>
<accession>C7ZMR3</accession>
<dbReference type="OrthoDB" id="5098322at2759"/>
<feature type="region of interest" description="Disordered" evidence="1">
    <location>
        <begin position="397"/>
        <end position="416"/>
    </location>
</feature>
<feature type="compositionally biased region" description="Polar residues" evidence="1">
    <location>
        <begin position="405"/>
        <end position="416"/>
    </location>
</feature>
<dbReference type="RefSeq" id="XP_003040377.1">
    <property type="nucleotide sequence ID" value="XM_003040331.1"/>
</dbReference>
<name>C7ZMR3_FUSV7</name>
<dbReference type="EMBL" id="GG698958">
    <property type="protein sequence ID" value="EEU34664.1"/>
    <property type="molecule type" value="Genomic_DNA"/>
</dbReference>
<protein>
    <submittedName>
        <fullName evidence="2">Uncharacterized protein</fullName>
    </submittedName>
</protein>
<evidence type="ECO:0000313" key="3">
    <source>
        <dbReference type="Proteomes" id="UP000005206"/>
    </source>
</evidence>
<evidence type="ECO:0000313" key="2">
    <source>
        <dbReference type="EMBL" id="EEU34664.1"/>
    </source>
</evidence>
<dbReference type="Proteomes" id="UP000005206">
    <property type="component" value="Chromosome 7"/>
</dbReference>
<feature type="region of interest" description="Disordered" evidence="1">
    <location>
        <begin position="29"/>
        <end position="76"/>
    </location>
</feature>
<evidence type="ECO:0000256" key="1">
    <source>
        <dbReference type="SAM" id="MobiDB-lite"/>
    </source>
</evidence>
<keyword evidence="3" id="KW-1185">Reference proteome</keyword>
<dbReference type="GeneID" id="9678807"/>
<organism evidence="2 3">
    <name type="scientific">Fusarium vanettenii (strain ATCC MYA-4622 / CBS 123669 / FGSC 9596 / NRRL 45880 / 77-13-4)</name>
    <name type="common">Fusarium solani subsp. pisi</name>
    <dbReference type="NCBI Taxonomy" id="660122"/>
    <lineage>
        <taxon>Eukaryota</taxon>
        <taxon>Fungi</taxon>
        <taxon>Dikarya</taxon>
        <taxon>Ascomycota</taxon>
        <taxon>Pezizomycotina</taxon>
        <taxon>Sordariomycetes</taxon>
        <taxon>Hypocreomycetidae</taxon>
        <taxon>Hypocreales</taxon>
        <taxon>Nectriaceae</taxon>
        <taxon>Fusarium</taxon>
        <taxon>Fusarium solani species complex</taxon>
        <taxon>Fusarium vanettenii</taxon>
    </lineage>
</organism>
<proteinExistence type="predicted"/>
<dbReference type="VEuPathDB" id="FungiDB:NECHADRAFT_82338"/>
<feature type="compositionally biased region" description="Polar residues" evidence="1">
    <location>
        <begin position="29"/>
        <end position="38"/>
    </location>
</feature>
<dbReference type="AlphaFoldDB" id="C7ZMR3"/>
<sequence>MAPPVQSWLHRRLRWLRYFLTALDSQNDDQQPLLQQTTSSGSKSSVSCPPDFTSSPYRAEKKPGITTPSPSNQLEEDMNEPPLPFFYCRACKQARLSNEYNERVARLIDRLYCAGCQTQHPAILFSHSYRNAEPSTRLCIGHQGHYAVCCHLKLSLSDIEAWKAANQEIKLSCPLSTCPCTNVTVTYDPGWFDDPNLNHVWVKWRAPIQHTLPGNTFWDRSISKAAQLYGSCPYLFCAALQVTPGRLFRLGYFKDDTFGDGRKNRKCLKINGSFFKCDLQNEIIESSRCIPQGKDPRTLLPRDWIENLDPESYGHFTDPETKHITWCSDRSCATTLEYDLPIPTAGAVAPVILANEDNQGKGPFTHCISAGCLHPLPTMDFKTAFGTLLPINTHEAMATGPITKGPSSESSTMKGE</sequence>
<dbReference type="HOGENOM" id="CLU_660716_0_0_1"/>
<dbReference type="KEGG" id="nhe:NECHADRAFT_82338"/>
<dbReference type="InParanoid" id="C7ZMR3"/>